<evidence type="ECO:0000256" key="1">
    <source>
        <dbReference type="ARBA" id="ARBA00022475"/>
    </source>
</evidence>
<evidence type="ECO:0000313" key="6">
    <source>
        <dbReference type="EMBL" id="PJE79021.1"/>
    </source>
</evidence>
<feature type="transmembrane region" description="Helical" evidence="5">
    <location>
        <begin position="67"/>
        <end position="88"/>
    </location>
</feature>
<dbReference type="InterPro" id="IPR034804">
    <property type="entry name" value="SQR/QFR_C/D"/>
</dbReference>
<name>A0A2H9T722_9ZZZZ</name>
<reference evidence="6" key="1">
    <citation type="journal article" date="2017" name="Appl. Environ. Microbiol.">
        <title>Molecular characterization of an Endozoicomonas-like organism causing infection in king scallop Pecten maximus L.</title>
        <authorList>
            <person name="Cano I."/>
            <person name="van Aerle R."/>
            <person name="Ross S."/>
            <person name="Verner-Jeffreys D.W."/>
            <person name="Paley R.K."/>
            <person name="Rimmer G."/>
            <person name="Ryder D."/>
            <person name="Hooper P."/>
            <person name="Stone D."/>
            <person name="Feist S.W."/>
        </authorList>
    </citation>
    <scope>NUCLEOTIDE SEQUENCE</scope>
</reference>
<keyword evidence="1" id="KW-1003">Cell membrane</keyword>
<evidence type="ECO:0000256" key="3">
    <source>
        <dbReference type="ARBA" id="ARBA00022989"/>
    </source>
</evidence>
<sequence>MSRHPYVRPMKRTWFMNNPYYKRYMIRESMCVFTGAYAINLLIGLIQLASGAEAWQGWLHFQHNPLMILFSVIAFGLTVYHAITFFSMTPRVMPQQVRTRVPDKTISTVHFAALIVVSVIIIAATYWGVGA</sequence>
<protein>
    <submittedName>
        <fullName evidence="6">Fumarate reductase subunit C</fullName>
    </submittedName>
</protein>
<dbReference type="InterPro" id="IPR003510">
    <property type="entry name" value="Fumarate_red_C"/>
</dbReference>
<proteinExistence type="predicted"/>
<evidence type="ECO:0000256" key="2">
    <source>
        <dbReference type="ARBA" id="ARBA00022692"/>
    </source>
</evidence>
<keyword evidence="2 5" id="KW-0812">Transmembrane</keyword>
<dbReference type="PIRSF" id="PIRSF000180">
    <property type="entry name" value="FrdC"/>
    <property type="match status" value="1"/>
</dbReference>
<dbReference type="Gene3D" id="1.20.1300.10">
    <property type="entry name" value="Fumarate reductase/succinate dehydrogenase, transmembrane subunit"/>
    <property type="match status" value="1"/>
</dbReference>
<evidence type="ECO:0000256" key="4">
    <source>
        <dbReference type="ARBA" id="ARBA00023136"/>
    </source>
</evidence>
<dbReference type="CDD" id="cd00546">
    <property type="entry name" value="QFR_TypeD_subunitC"/>
    <property type="match status" value="1"/>
</dbReference>
<gene>
    <name evidence="6" type="primary">frdC</name>
    <name evidence="6" type="ORF">CI610_02007</name>
</gene>
<comment type="caution">
    <text evidence="6">The sequence shown here is derived from an EMBL/GenBank/DDBJ whole genome shotgun (WGS) entry which is preliminary data.</text>
</comment>
<feature type="transmembrane region" description="Helical" evidence="5">
    <location>
        <begin position="109"/>
        <end position="129"/>
    </location>
</feature>
<dbReference type="EMBL" id="NSIT01000104">
    <property type="protein sequence ID" value="PJE79021.1"/>
    <property type="molecule type" value="Genomic_DNA"/>
</dbReference>
<dbReference type="SUPFAM" id="SSF81343">
    <property type="entry name" value="Fumarate reductase respiratory complex transmembrane subunits"/>
    <property type="match status" value="1"/>
</dbReference>
<keyword evidence="4 5" id="KW-0472">Membrane</keyword>
<dbReference type="Pfam" id="PF02300">
    <property type="entry name" value="Fumarate_red_C"/>
    <property type="match status" value="1"/>
</dbReference>
<dbReference type="GO" id="GO:0016020">
    <property type="term" value="C:membrane"/>
    <property type="evidence" value="ECO:0007669"/>
    <property type="project" value="InterPro"/>
</dbReference>
<evidence type="ECO:0000256" key="5">
    <source>
        <dbReference type="SAM" id="Phobius"/>
    </source>
</evidence>
<accession>A0A2H9T722</accession>
<keyword evidence="3 5" id="KW-1133">Transmembrane helix</keyword>
<organism evidence="6">
    <name type="scientific">invertebrate metagenome</name>
    <dbReference type="NCBI Taxonomy" id="1711999"/>
    <lineage>
        <taxon>unclassified sequences</taxon>
        <taxon>metagenomes</taxon>
        <taxon>organismal metagenomes</taxon>
    </lineage>
</organism>
<dbReference type="AlphaFoldDB" id="A0A2H9T722"/>